<evidence type="ECO:0000256" key="4">
    <source>
        <dbReference type="ARBA" id="ARBA00014657"/>
    </source>
</evidence>
<dbReference type="NCBIfam" id="TIGR03150">
    <property type="entry name" value="fabF"/>
    <property type="match status" value="1"/>
</dbReference>
<proteinExistence type="inferred from homology"/>
<evidence type="ECO:0000256" key="10">
    <source>
        <dbReference type="ARBA" id="ARBA00023315"/>
    </source>
</evidence>
<dbReference type="InterPro" id="IPR014031">
    <property type="entry name" value="Ketoacyl_synth_C"/>
</dbReference>
<dbReference type="InterPro" id="IPR000794">
    <property type="entry name" value="Beta-ketoacyl_synthase"/>
</dbReference>
<dbReference type="SUPFAM" id="SSF53901">
    <property type="entry name" value="Thiolase-like"/>
    <property type="match status" value="2"/>
</dbReference>
<evidence type="ECO:0000256" key="2">
    <source>
        <dbReference type="ARBA" id="ARBA00008467"/>
    </source>
</evidence>
<reference evidence="16" key="1">
    <citation type="submission" date="2016-10" db="EMBL/GenBank/DDBJ databases">
        <authorList>
            <person name="Varghese N."/>
            <person name="Submissions S."/>
        </authorList>
    </citation>
    <scope>NUCLEOTIDE SEQUENCE [LARGE SCALE GENOMIC DNA]</scope>
    <source>
        <strain evidence="16">ATCC 43811</strain>
    </source>
</reference>
<comment type="pathway">
    <text evidence="1 11">Lipid metabolism; fatty acid biosynthesis.</text>
</comment>
<dbReference type="SMART" id="SM00825">
    <property type="entry name" value="PKS_KS"/>
    <property type="match status" value="1"/>
</dbReference>
<evidence type="ECO:0000256" key="3">
    <source>
        <dbReference type="ARBA" id="ARBA00012356"/>
    </source>
</evidence>
<keyword evidence="6 11" id="KW-0808">Transferase</keyword>
<dbReference type="PROSITE" id="PS00098">
    <property type="entry name" value="THIOLASE_1"/>
    <property type="match status" value="1"/>
</dbReference>
<sequence length="414" mass="44573">MSIRRIVITGMGALTPLGKNVEQTWENLAAGKSGITRIDRFDVSDLPVQVAGEIKNFNAEDFMDKKLASRMDRFAQYGFIAAYEAIKHSKLTEYSGLDKSRVGVLIGSGIGGLQSLYENAQNHLERGYKRVSPLFVPMSILDIISGYVAIEHGFMGPNYAVTSACATGSHSLMTAFNHIRLGDADAIIAGGAECTLTPLGLSGFIQARALSTHFNDTPEKASRPFDIDRDGFVMSEGAGIMVLEEYEHAVKRGASIYGEFIGYGATADAHHITAPHPNGEGAGLAMKHALNMSGLKPENIDLINTHGTSTPLGDTAETQAVKFAFGEDAYHVKLNSTKSMIGHTLGAAGAIEGIAVLKMMEHNLIHPTINLDHQDPECDLDYTPNKAQKHDIHIAMSNSFGFGGHNVSVIFKKV</sequence>
<dbReference type="InterPro" id="IPR016039">
    <property type="entry name" value="Thiolase-like"/>
</dbReference>
<evidence type="ECO:0000256" key="9">
    <source>
        <dbReference type="ARBA" id="ARBA00023160"/>
    </source>
</evidence>
<keyword evidence="9 11" id="KW-0275">Fatty acid biosynthesis</keyword>
<dbReference type="Pfam" id="PF02801">
    <property type="entry name" value="Ketoacyl-synt_C"/>
    <property type="match status" value="1"/>
</dbReference>
<dbReference type="Proteomes" id="UP000240042">
    <property type="component" value="Unassembled WGS sequence"/>
</dbReference>
<dbReference type="PANTHER" id="PTHR11712">
    <property type="entry name" value="POLYKETIDE SYNTHASE-RELATED"/>
    <property type="match status" value="1"/>
</dbReference>
<evidence type="ECO:0000256" key="13">
    <source>
        <dbReference type="RuleBase" id="RU003694"/>
    </source>
</evidence>
<dbReference type="GO" id="GO:0006633">
    <property type="term" value="P:fatty acid biosynthetic process"/>
    <property type="evidence" value="ECO:0007669"/>
    <property type="project" value="UniProtKB-UniRule"/>
</dbReference>
<comment type="similarity">
    <text evidence="2 11 13">Belongs to the thiolase-like superfamily. Beta-ketoacyl-ACP synthases family.</text>
</comment>
<keyword evidence="10 11" id="KW-0012">Acyltransferase</keyword>
<dbReference type="GO" id="GO:0004315">
    <property type="term" value="F:3-oxoacyl-[acyl-carrier-protein] synthase activity"/>
    <property type="evidence" value="ECO:0007669"/>
    <property type="project" value="UniProtKB-UniRule"/>
</dbReference>
<evidence type="ECO:0000256" key="6">
    <source>
        <dbReference type="ARBA" id="ARBA00022679"/>
    </source>
</evidence>
<evidence type="ECO:0000256" key="8">
    <source>
        <dbReference type="ARBA" id="ARBA00023098"/>
    </source>
</evidence>
<dbReference type="InterPro" id="IPR020615">
    <property type="entry name" value="Thiolase_acyl_enz_int_AS"/>
</dbReference>
<keyword evidence="7" id="KW-0276">Fatty acid metabolism</keyword>
<evidence type="ECO:0000313" key="16">
    <source>
        <dbReference type="Proteomes" id="UP000240042"/>
    </source>
</evidence>
<dbReference type="InterPro" id="IPR017568">
    <property type="entry name" value="3-oxoacyl-ACP_synth-2"/>
</dbReference>
<gene>
    <name evidence="15" type="ORF">SAMN02745150_00366</name>
</gene>
<evidence type="ECO:0000256" key="11">
    <source>
        <dbReference type="PIRNR" id="PIRNR000447"/>
    </source>
</evidence>
<feature type="active site" description="For beta-ketoacyl synthase activity" evidence="12">
    <location>
        <position position="165"/>
    </location>
</feature>
<dbReference type="GO" id="GO:0005829">
    <property type="term" value="C:cytosol"/>
    <property type="evidence" value="ECO:0007669"/>
    <property type="project" value="TreeGrafter"/>
</dbReference>
<dbReference type="InterPro" id="IPR014030">
    <property type="entry name" value="Ketoacyl_synth_N"/>
</dbReference>
<dbReference type="EMBL" id="FOKY01000001">
    <property type="protein sequence ID" value="SFB70603.1"/>
    <property type="molecule type" value="Genomic_DNA"/>
</dbReference>
<dbReference type="CDD" id="cd00834">
    <property type="entry name" value="KAS_I_II"/>
    <property type="match status" value="1"/>
</dbReference>
<comment type="catalytic activity">
    <reaction evidence="11">
        <text>a fatty acyl-[ACP] + malonyl-[ACP] + H(+) = a 3-oxoacyl-[ACP] + holo-[ACP] + CO2</text>
        <dbReference type="Rhea" id="RHEA:22836"/>
        <dbReference type="Rhea" id="RHEA-COMP:9623"/>
        <dbReference type="Rhea" id="RHEA-COMP:9685"/>
        <dbReference type="Rhea" id="RHEA-COMP:9916"/>
        <dbReference type="Rhea" id="RHEA-COMP:14125"/>
        <dbReference type="ChEBI" id="CHEBI:15378"/>
        <dbReference type="ChEBI" id="CHEBI:16526"/>
        <dbReference type="ChEBI" id="CHEBI:64479"/>
        <dbReference type="ChEBI" id="CHEBI:78449"/>
        <dbReference type="ChEBI" id="CHEBI:78776"/>
        <dbReference type="ChEBI" id="CHEBI:138651"/>
    </reaction>
</comment>
<dbReference type="UniPathway" id="UPA00094"/>
<dbReference type="InterPro" id="IPR018201">
    <property type="entry name" value="Ketoacyl_synth_AS"/>
</dbReference>
<accession>A0A1I1DDJ5</accession>
<evidence type="ECO:0000256" key="12">
    <source>
        <dbReference type="PIRSR" id="PIRSR000447-1"/>
    </source>
</evidence>
<keyword evidence="16" id="KW-1185">Reference proteome</keyword>
<organism evidence="15 16">
    <name type="scientific">Brevinema andersonii</name>
    <dbReference type="NCBI Taxonomy" id="34097"/>
    <lineage>
        <taxon>Bacteria</taxon>
        <taxon>Pseudomonadati</taxon>
        <taxon>Spirochaetota</taxon>
        <taxon>Spirochaetia</taxon>
        <taxon>Brevinematales</taxon>
        <taxon>Brevinemataceae</taxon>
        <taxon>Brevinema</taxon>
    </lineage>
</organism>
<name>A0A1I1DDJ5_BREAD</name>
<dbReference type="PANTHER" id="PTHR11712:SF336">
    <property type="entry name" value="3-OXOACYL-[ACYL-CARRIER-PROTEIN] SYNTHASE, MITOCHONDRIAL"/>
    <property type="match status" value="1"/>
</dbReference>
<keyword evidence="8" id="KW-0443">Lipid metabolism</keyword>
<feature type="domain" description="Ketosynthase family 3 (KS3)" evidence="14">
    <location>
        <begin position="3"/>
        <end position="413"/>
    </location>
</feature>
<keyword evidence="5 11" id="KW-0444">Lipid biosynthesis</keyword>
<dbReference type="Gene3D" id="3.40.47.10">
    <property type="match status" value="1"/>
</dbReference>
<dbReference type="NCBIfam" id="NF005589">
    <property type="entry name" value="PRK07314.1"/>
    <property type="match status" value="1"/>
</dbReference>
<evidence type="ECO:0000259" key="14">
    <source>
        <dbReference type="PROSITE" id="PS52004"/>
    </source>
</evidence>
<dbReference type="Pfam" id="PF00109">
    <property type="entry name" value="ketoacyl-synt"/>
    <property type="match status" value="1"/>
</dbReference>
<dbReference type="AlphaFoldDB" id="A0A1I1DDJ5"/>
<evidence type="ECO:0000256" key="5">
    <source>
        <dbReference type="ARBA" id="ARBA00022516"/>
    </source>
</evidence>
<dbReference type="RefSeq" id="WP_092317814.1">
    <property type="nucleotide sequence ID" value="NZ_FOKY01000001.1"/>
</dbReference>
<dbReference type="PROSITE" id="PS52004">
    <property type="entry name" value="KS3_2"/>
    <property type="match status" value="1"/>
</dbReference>
<dbReference type="NCBIfam" id="NF004970">
    <property type="entry name" value="PRK06333.1"/>
    <property type="match status" value="1"/>
</dbReference>
<protein>
    <recommendedName>
        <fullName evidence="4 11">3-oxoacyl-[acyl-carrier-protein] synthase 2</fullName>
        <ecNumber evidence="3 11">2.3.1.179</ecNumber>
    </recommendedName>
</protein>
<dbReference type="OrthoDB" id="9808669at2"/>
<dbReference type="PIRSF" id="PIRSF000447">
    <property type="entry name" value="KAS_II"/>
    <property type="match status" value="1"/>
</dbReference>
<dbReference type="FunFam" id="3.40.47.10:FF:000009">
    <property type="entry name" value="3-oxoacyl-[acyl-carrier-protein] synthase 2"/>
    <property type="match status" value="1"/>
</dbReference>
<dbReference type="STRING" id="34097.SAMN02745150_00366"/>
<evidence type="ECO:0000313" key="15">
    <source>
        <dbReference type="EMBL" id="SFB70603.1"/>
    </source>
</evidence>
<evidence type="ECO:0000256" key="1">
    <source>
        <dbReference type="ARBA" id="ARBA00005194"/>
    </source>
</evidence>
<dbReference type="PROSITE" id="PS00606">
    <property type="entry name" value="KS3_1"/>
    <property type="match status" value="1"/>
</dbReference>
<dbReference type="EC" id="2.3.1.179" evidence="3 11"/>
<dbReference type="InterPro" id="IPR020841">
    <property type="entry name" value="PKS_Beta-ketoAc_synthase_dom"/>
</dbReference>
<comment type="function">
    <text evidence="11">Involved in the type II fatty acid elongation cycle. Catalyzes the elongation of a wide range of acyl-ACP by the addition of two carbons from malonyl-ACP to an acyl acceptor. Can efficiently catalyze the conversion of palmitoleoyl-ACP (cis-hexadec-9-enoyl-ACP) to cis-vaccenoyl-ACP (cis-octadec-11-enoyl-ACP), an essential step in the thermal regulation of fatty acid composition.</text>
</comment>
<comment type="catalytic activity">
    <reaction evidence="11">
        <text>(9Z)-hexadecenoyl-[ACP] + malonyl-[ACP] + H(+) = 3-oxo-(11Z)-octadecenoyl-[ACP] + holo-[ACP] + CO2</text>
        <dbReference type="Rhea" id="RHEA:55040"/>
        <dbReference type="Rhea" id="RHEA-COMP:9623"/>
        <dbReference type="Rhea" id="RHEA-COMP:9685"/>
        <dbReference type="Rhea" id="RHEA-COMP:10800"/>
        <dbReference type="Rhea" id="RHEA-COMP:14074"/>
        <dbReference type="ChEBI" id="CHEBI:15378"/>
        <dbReference type="ChEBI" id="CHEBI:16526"/>
        <dbReference type="ChEBI" id="CHEBI:64479"/>
        <dbReference type="ChEBI" id="CHEBI:78449"/>
        <dbReference type="ChEBI" id="CHEBI:83989"/>
        <dbReference type="ChEBI" id="CHEBI:138538"/>
        <dbReference type="EC" id="2.3.1.179"/>
    </reaction>
</comment>
<evidence type="ECO:0000256" key="7">
    <source>
        <dbReference type="ARBA" id="ARBA00022832"/>
    </source>
</evidence>